<dbReference type="GO" id="GO:0003924">
    <property type="term" value="F:GTPase activity"/>
    <property type="evidence" value="ECO:0007669"/>
    <property type="project" value="InterPro"/>
</dbReference>
<dbReference type="SMART" id="SM00175">
    <property type="entry name" value="RAB"/>
    <property type="match status" value="1"/>
</dbReference>
<dbReference type="SMART" id="SM00173">
    <property type="entry name" value="RAS"/>
    <property type="match status" value="1"/>
</dbReference>
<dbReference type="Pfam" id="PF00071">
    <property type="entry name" value="Ras"/>
    <property type="match status" value="1"/>
</dbReference>
<name>A0AAD7C9C6_9AGAR</name>
<dbReference type="PROSITE" id="PS51419">
    <property type="entry name" value="RAB"/>
    <property type="match status" value="1"/>
</dbReference>
<evidence type="ECO:0000313" key="3">
    <source>
        <dbReference type="EMBL" id="KAJ7642279.1"/>
    </source>
</evidence>
<keyword evidence="1" id="KW-0547">Nucleotide-binding</keyword>
<dbReference type="Gene3D" id="3.40.50.300">
    <property type="entry name" value="P-loop containing nucleotide triphosphate hydrolases"/>
    <property type="match status" value="1"/>
</dbReference>
<dbReference type="Proteomes" id="UP001221142">
    <property type="component" value="Unassembled WGS sequence"/>
</dbReference>
<dbReference type="InterPro" id="IPR003578">
    <property type="entry name" value="Small_GTPase_Rho"/>
</dbReference>
<gene>
    <name evidence="3" type="ORF">FB45DRAFT_976492</name>
</gene>
<evidence type="ECO:0000256" key="1">
    <source>
        <dbReference type="ARBA" id="ARBA00022741"/>
    </source>
</evidence>
<dbReference type="GO" id="GO:0005525">
    <property type="term" value="F:GTP binding"/>
    <property type="evidence" value="ECO:0007669"/>
    <property type="project" value="UniProtKB-KW"/>
</dbReference>
<dbReference type="SUPFAM" id="SSF52540">
    <property type="entry name" value="P-loop containing nucleoside triphosphate hydrolases"/>
    <property type="match status" value="1"/>
</dbReference>
<keyword evidence="4" id="KW-1185">Reference proteome</keyword>
<dbReference type="GO" id="GO:0007264">
    <property type="term" value="P:small GTPase-mediated signal transduction"/>
    <property type="evidence" value="ECO:0007669"/>
    <property type="project" value="InterPro"/>
</dbReference>
<evidence type="ECO:0000313" key="4">
    <source>
        <dbReference type="Proteomes" id="UP001221142"/>
    </source>
</evidence>
<dbReference type="InterPro" id="IPR027417">
    <property type="entry name" value="P-loop_NTPase"/>
</dbReference>
<dbReference type="SMART" id="SM00174">
    <property type="entry name" value="RHO"/>
    <property type="match status" value="1"/>
</dbReference>
<keyword evidence="3" id="KW-0378">Hydrolase</keyword>
<protein>
    <submittedName>
        <fullName evidence="3">P-loop containing nucleoside triphosphate hydrolase protein</fullName>
    </submittedName>
</protein>
<sequence>MERLKCVIVGDGGVGKSSVIFAYTTHSPDTHALPTVHLHTLELFDTVCDDGHYDRLRPLSYASTDVFLVCFKITSLTSFSNVKQNWLPELKHFSPLVPWILVGLQVDLLRGDSESRNGVNKAQGTKLAEELGAVKRAELFEQVSRVMGKTGTVRGRKKCVVG</sequence>
<dbReference type="PROSITE" id="PS51420">
    <property type="entry name" value="RHO"/>
    <property type="match status" value="1"/>
</dbReference>
<dbReference type="AlphaFoldDB" id="A0AAD7C9C6"/>
<dbReference type="EMBL" id="JARKIF010000004">
    <property type="protein sequence ID" value="KAJ7642279.1"/>
    <property type="molecule type" value="Genomic_DNA"/>
</dbReference>
<organism evidence="3 4">
    <name type="scientific">Roridomyces roridus</name>
    <dbReference type="NCBI Taxonomy" id="1738132"/>
    <lineage>
        <taxon>Eukaryota</taxon>
        <taxon>Fungi</taxon>
        <taxon>Dikarya</taxon>
        <taxon>Basidiomycota</taxon>
        <taxon>Agaricomycotina</taxon>
        <taxon>Agaricomycetes</taxon>
        <taxon>Agaricomycetidae</taxon>
        <taxon>Agaricales</taxon>
        <taxon>Marasmiineae</taxon>
        <taxon>Mycenaceae</taxon>
        <taxon>Roridomyces</taxon>
    </lineage>
</organism>
<dbReference type="PANTHER" id="PTHR24072">
    <property type="entry name" value="RHO FAMILY GTPASE"/>
    <property type="match status" value="1"/>
</dbReference>
<accession>A0AAD7C9C6</accession>
<proteinExistence type="predicted"/>
<dbReference type="CDD" id="cd00157">
    <property type="entry name" value="Rho"/>
    <property type="match status" value="1"/>
</dbReference>
<evidence type="ECO:0000256" key="2">
    <source>
        <dbReference type="ARBA" id="ARBA00023134"/>
    </source>
</evidence>
<comment type="caution">
    <text evidence="3">The sequence shown here is derived from an EMBL/GenBank/DDBJ whole genome shotgun (WGS) entry which is preliminary data.</text>
</comment>
<keyword evidence="2" id="KW-0342">GTP-binding</keyword>
<dbReference type="PROSITE" id="PS51421">
    <property type="entry name" value="RAS"/>
    <property type="match status" value="1"/>
</dbReference>
<dbReference type="InterPro" id="IPR001806">
    <property type="entry name" value="Small_GTPase"/>
</dbReference>
<reference evidence="3" key="1">
    <citation type="submission" date="2023-03" db="EMBL/GenBank/DDBJ databases">
        <title>Massive genome expansion in bonnet fungi (Mycena s.s.) driven by repeated elements and novel gene families across ecological guilds.</title>
        <authorList>
            <consortium name="Lawrence Berkeley National Laboratory"/>
            <person name="Harder C.B."/>
            <person name="Miyauchi S."/>
            <person name="Viragh M."/>
            <person name="Kuo A."/>
            <person name="Thoen E."/>
            <person name="Andreopoulos B."/>
            <person name="Lu D."/>
            <person name="Skrede I."/>
            <person name="Drula E."/>
            <person name="Henrissat B."/>
            <person name="Morin E."/>
            <person name="Kohler A."/>
            <person name="Barry K."/>
            <person name="LaButti K."/>
            <person name="Morin E."/>
            <person name="Salamov A."/>
            <person name="Lipzen A."/>
            <person name="Mereny Z."/>
            <person name="Hegedus B."/>
            <person name="Baldrian P."/>
            <person name="Stursova M."/>
            <person name="Weitz H."/>
            <person name="Taylor A."/>
            <person name="Grigoriev I.V."/>
            <person name="Nagy L.G."/>
            <person name="Martin F."/>
            <person name="Kauserud H."/>
        </authorList>
    </citation>
    <scope>NUCLEOTIDE SEQUENCE</scope>
    <source>
        <strain evidence="3">9284</strain>
    </source>
</reference>